<reference evidence="1" key="1">
    <citation type="journal article" date="2022" name="Int. J. Mol. Sci.">
        <title>Draft Genome of Tanacetum Coccineum: Genomic Comparison of Closely Related Tanacetum-Family Plants.</title>
        <authorList>
            <person name="Yamashiro T."/>
            <person name="Shiraishi A."/>
            <person name="Nakayama K."/>
            <person name="Satake H."/>
        </authorList>
    </citation>
    <scope>NUCLEOTIDE SEQUENCE</scope>
</reference>
<organism evidence="1 2">
    <name type="scientific">Tanacetum coccineum</name>
    <dbReference type="NCBI Taxonomy" id="301880"/>
    <lineage>
        <taxon>Eukaryota</taxon>
        <taxon>Viridiplantae</taxon>
        <taxon>Streptophyta</taxon>
        <taxon>Embryophyta</taxon>
        <taxon>Tracheophyta</taxon>
        <taxon>Spermatophyta</taxon>
        <taxon>Magnoliopsida</taxon>
        <taxon>eudicotyledons</taxon>
        <taxon>Gunneridae</taxon>
        <taxon>Pentapetalae</taxon>
        <taxon>asterids</taxon>
        <taxon>campanulids</taxon>
        <taxon>Asterales</taxon>
        <taxon>Asteraceae</taxon>
        <taxon>Asteroideae</taxon>
        <taxon>Anthemideae</taxon>
        <taxon>Anthemidinae</taxon>
        <taxon>Tanacetum</taxon>
    </lineage>
</organism>
<evidence type="ECO:0000313" key="1">
    <source>
        <dbReference type="EMBL" id="GJT48121.1"/>
    </source>
</evidence>
<gene>
    <name evidence="1" type="ORF">Tco_0974278</name>
</gene>
<protein>
    <submittedName>
        <fullName evidence="1">Uncharacterized protein</fullName>
    </submittedName>
</protein>
<comment type="caution">
    <text evidence="1">The sequence shown here is derived from an EMBL/GenBank/DDBJ whole genome shotgun (WGS) entry which is preliminary data.</text>
</comment>
<accession>A0ABQ5EB54</accession>
<dbReference type="Proteomes" id="UP001151760">
    <property type="component" value="Unassembled WGS sequence"/>
</dbReference>
<reference evidence="1" key="2">
    <citation type="submission" date="2022-01" db="EMBL/GenBank/DDBJ databases">
        <authorList>
            <person name="Yamashiro T."/>
            <person name="Shiraishi A."/>
            <person name="Satake H."/>
            <person name="Nakayama K."/>
        </authorList>
    </citation>
    <scope>NUCLEOTIDE SEQUENCE</scope>
</reference>
<sequence length="351" mass="39506">MTVYSPTRQTHLKGSRASRVLSLRMRRLVTWRGYGTTGSQREDDTLLVHSDGTLGSWCDSVSSYPLRCHIQYSARSTPELCAVEISWICAESRVLEDLRIGESDLYHFDVLTSNKISQVVETLSTLLVRGLPWILIIVQMTSLYWKHRDELDGVHCMYSSVTEYGWQYCLVVGVVYGLGEGVSEGGQCDARGYGGVAQCGYCGDVQSVRDVTQDRKSDIVRGDHCGQEDKTDNYLGWEISVFILGVTDLFERGGGYHTWEDVAEERRETFRTHRVRQSGSHRDIMSSALERRAYDSHSDEGPQASVVTNIVERWSREGTELLLDISVYHIRPGTLSCGAVLRTSFFGDMVS</sequence>
<proteinExistence type="predicted"/>
<name>A0ABQ5EB54_9ASTR</name>
<evidence type="ECO:0000313" key="2">
    <source>
        <dbReference type="Proteomes" id="UP001151760"/>
    </source>
</evidence>
<dbReference type="EMBL" id="BQNB010016127">
    <property type="protein sequence ID" value="GJT48121.1"/>
    <property type="molecule type" value="Genomic_DNA"/>
</dbReference>
<keyword evidence="2" id="KW-1185">Reference proteome</keyword>